<dbReference type="STRING" id="479431.Namu_4002"/>
<accession>C8XHJ1</accession>
<name>C8XHJ1_NAKMY</name>
<evidence type="ECO:0000313" key="2">
    <source>
        <dbReference type="Proteomes" id="UP000002218"/>
    </source>
</evidence>
<sequence length="285" mass="28607">MTGRPAARRLLGAVLVLAVVLGVPIASRREGQRVAGTAVLARTVVVPAVGDCLAALTGPTPTLVPMVVGPSAAVVDGSSAMFAGCGGTHLGEVAALRRDPPGPDQATRTAGAARWCTDVGVTYREHLRWQAAAADGEWTPAVVQRFLAVVSGPGADGWAVCVVLAPGLEPYRGSYLGSLADTAAPAPFGSCRSGDLPEQQVSCQLPHREQLLGTAPSGVTPTDAGCRALAARLTAMSDPTGSGRLAVGVVGTGAAATCRVRVAGPERLTATLLGLGDAPLPLTTG</sequence>
<reference evidence="1 2" key="2">
    <citation type="journal article" date="2010" name="Stand. Genomic Sci.">
        <title>Complete genome sequence of Nakamurella multipartita type strain (Y-104).</title>
        <authorList>
            <person name="Tice H."/>
            <person name="Mayilraj S."/>
            <person name="Sims D."/>
            <person name="Lapidus A."/>
            <person name="Nolan M."/>
            <person name="Lucas S."/>
            <person name="Glavina Del Rio T."/>
            <person name="Copeland A."/>
            <person name="Cheng J.F."/>
            <person name="Meincke L."/>
            <person name="Bruce D."/>
            <person name="Goodwin L."/>
            <person name="Pitluck S."/>
            <person name="Ivanova N."/>
            <person name="Mavromatis K."/>
            <person name="Ovchinnikova G."/>
            <person name="Pati A."/>
            <person name="Chen A."/>
            <person name="Palaniappan K."/>
            <person name="Land M."/>
            <person name="Hauser L."/>
            <person name="Chang Y.J."/>
            <person name="Jeffries C.D."/>
            <person name="Detter J.C."/>
            <person name="Brettin T."/>
            <person name="Rohde M."/>
            <person name="Goker M."/>
            <person name="Bristow J."/>
            <person name="Eisen J.A."/>
            <person name="Markowitz V."/>
            <person name="Hugenholtz P."/>
            <person name="Kyrpides N.C."/>
            <person name="Klenk H.P."/>
            <person name="Chen F."/>
        </authorList>
    </citation>
    <scope>NUCLEOTIDE SEQUENCE [LARGE SCALE GENOMIC DNA]</scope>
    <source>
        <strain evidence="2">ATCC 700099 / DSM 44233 / CIP 104796 / JCM 9543 / NBRC 105858 / Y-104</strain>
    </source>
</reference>
<dbReference type="EMBL" id="CP001737">
    <property type="protein sequence ID" value="ACV80294.1"/>
    <property type="molecule type" value="Genomic_DNA"/>
</dbReference>
<evidence type="ECO:0000313" key="1">
    <source>
        <dbReference type="EMBL" id="ACV80294.1"/>
    </source>
</evidence>
<protein>
    <submittedName>
        <fullName evidence="1">Uncharacterized protein</fullName>
    </submittedName>
</protein>
<dbReference type="InParanoid" id="C8XHJ1"/>
<dbReference type="HOGENOM" id="CLU_976008_0_0_11"/>
<dbReference type="KEGG" id="nml:Namu_4002"/>
<dbReference type="AlphaFoldDB" id="C8XHJ1"/>
<dbReference type="RefSeq" id="WP_015749119.1">
    <property type="nucleotide sequence ID" value="NC_013235.1"/>
</dbReference>
<proteinExistence type="predicted"/>
<reference evidence="2" key="1">
    <citation type="submission" date="2009-09" db="EMBL/GenBank/DDBJ databases">
        <title>The complete genome of Nakamurella multipartita DSM 44233.</title>
        <authorList>
            <consortium name="US DOE Joint Genome Institute (JGI-PGF)"/>
            <person name="Lucas S."/>
            <person name="Copeland A."/>
            <person name="Lapidus A."/>
            <person name="Glavina del Rio T."/>
            <person name="Dalin E."/>
            <person name="Tice H."/>
            <person name="Bruce D."/>
            <person name="Goodwin L."/>
            <person name="Pitluck S."/>
            <person name="Kyrpides N."/>
            <person name="Mavromatis K."/>
            <person name="Ivanova N."/>
            <person name="Ovchinnikova G."/>
            <person name="Sims D."/>
            <person name="Meincke L."/>
            <person name="Brettin T."/>
            <person name="Detter J.C."/>
            <person name="Han C."/>
            <person name="Larimer F."/>
            <person name="Land M."/>
            <person name="Hauser L."/>
            <person name="Markowitz V."/>
            <person name="Cheng J.-F."/>
            <person name="Hugenholtz P."/>
            <person name="Woyke T."/>
            <person name="Wu D."/>
            <person name="Klenk H.-P."/>
            <person name="Eisen J.A."/>
        </authorList>
    </citation>
    <scope>NUCLEOTIDE SEQUENCE [LARGE SCALE GENOMIC DNA]</scope>
    <source>
        <strain evidence="2">ATCC 700099 / DSM 44233 / CIP 104796 / JCM 9543 / NBRC 105858 / Y-104</strain>
    </source>
</reference>
<keyword evidence="2" id="KW-1185">Reference proteome</keyword>
<dbReference type="Proteomes" id="UP000002218">
    <property type="component" value="Chromosome"/>
</dbReference>
<gene>
    <name evidence="1" type="ordered locus">Namu_4002</name>
</gene>
<organism evidence="1 2">
    <name type="scientific">Nakamurella multipartita (strain ATCC 700099 / DSM 44233 / CIP 104796 / JCM 9543 / NBRC 105858 / Y-104)</name>
    <name type="common">Microsphaera multipartita</name>
    <dbReference type="NCBI Taxonomy" id="479431"/>
    <lineage>
        <taxon>Bacteria</taxon>
        <taxon>Bacillati</taxon>
        <taxon>Actinomycetota</taxon>
        <taxon>Actinomycetes</taxon>
        <taxon>Nakamurellales</taxon>
        <taxon>Nakamurellaceae</taxon>
        <taxon>Nakamurella</taxon>
    </lineage>
</organism>